<dbReference type="AlphaFoldDB" id="A0AAD8XU35"/>
<feature type="compositionally biased region" description="Acidic residues" evidence="1">
    <location>
        <begin position="112"/>
        <end position="121"/>
    </location>
</feature>
<keyword evidence="3" id="KW-0732">Signal</keyword>
<evidence type="ECO:0008006" key="6">
    <source>
        <dbReference type="Google" id="ProtNLM"/>
    </source>
</evidence>
<keyword evidence="2" id="KW-1133">Transmembrane helix</keyword>
<evidence type="ECO:0000313" key="4">
    <source>
        <dbReference type="EMBL" id="KAK1733929.1"/>
    </source>
</evidence>
<evidence type="ECO:0000256" key="3">
    <source>
        <dbReference type="SAM" id="SignalP"/>
    </source>
</evidence>
<comment type="caution">
    <text evidence="4">The sequence shown here is derived from an EMBL/GenBank/DDBJ whole genome shotgun (WGS) entry which is preliminary data.</text>
</comment>
<feature type="transmembrane region" description="Helical" evidence="2">
    <location>
        <begin position="79"/>
        <end position="98"/>
    </location>
</feature>
<dbReference type="EMBL" id="JATAAI010000043">
    <property type="protein sequence ID" value="KAK1733929.1"/>
    <property type="molecule type" value="Genomic_DNA"/>
</dbReference>
<feature type="signal peptide" evidence="3">
    <location>
        <begin position="1"/>
        <end position="24"/>
    </location>
</feature>
<evidence type="ECO:0000256" key="2">
    <source>
        <dbReference type="SAM" id="Phobius"/>
    </source>
</evidence>
<reference evidence="4" key="1">
    <citation type="submission" date="2023-06" db="EMBL/GenBank/DDBJ databases">
        <title>Survivors Of The Sea: Transcriptome response of Skeletonema marinoi to long-term dormancy.</title>
        <authorList>
            <person name="Pinder M.I.M."/>
            <person name="Kourtchenko O."/>
            <person name="Robertson E.K."/>
            <person name="Larsson T."/>
            <person name="Maumus F."/>
            <person name="Osuna-Cruz C.M."/>
            <person name="Vancaester E."/>
            <person name="Stenow R."/>
            <person name="Vandepoele K."/>
            <person name="Ploug H."/>
            <person name="Bruchert V."/>
            <person name="Godhe A."/>
            <person name="Topel M."/>
        </authorList>
    </citation>
    <scope>NUCLEOTIDE SEQUENCE</scope>
    <source>
        <strain evidence="4">R05AC</strain>
    </source>
</reference>
<organism evidence="4 5">
    <name type="scientific">Skeletonema marinoi</name>
    <dbReference type="NCBI Taxonomy" id="267567"/>
    <lineage>
        <taxon>Eukaryota</taxon>
        <taxon>Sar</taxon>
        <taxon>Stramenopiles</taxon>
        <taxon>Ochrophyta</taxon>
        <taxon>Bacillariophyta</taxon>
        <taxon>Coscinodiscophyceae</taxon>
        <taxon>Thalassiosirophycidae</taxon>
        <taxon>Thalassiosirales</taxon>
        <taxon>Skeletonemataceae</taxon>
        <taxon>Skeletonema</taxon>
        <taxon>Skeletonema marinoi-dohrnii complex</taxon>
    </lineage>
</organism>
<gene>
    <name evidence="4" type="ORF">QTG54_015456</name>
</gene>
<dbReference type="Proteomes" id="UP001224775">
    <property type="component" value="Unassembled WGS sequence"/>
</dbReference>
<keyword evidence="2" id="KW-0812">Transmembrane</keyword>
<proteinExistence type="predicted"/>
<evidence type="ECO:0000256" key="1">
    <source>
        <dbReference type="SAM" id="MobiDB-lite"/>
    </source>
</evidence>
<sequence length="153" mass="16318">MRSLVALLAFIGCVVVLFPQAALGRPVPVYVYRTPPTSSPTSSPSVSHQPSLRPTLPPASSSSSITSNLALAPSPTGNWWIAFLACALVCFAGVMYKLDKKQKLKQKNSTPAEEEPEEAPPSEESQGGWFAWLWSGRDESVQPESVATNGSSA</sequence>
<feature type="chain" id="PRO_5041933737" description="Transmembrane protein" evidence="3">
    <location>
        <begin position="25"/>
        <end position="153"/>
    </location>
</feature>
<keyword evidence="2" id="KW-0472">Membrane</keyword>
<keyword evidence="5" id="KW-1185">Reference proteome</keyword>
<feature type="region of interest" description="Disordered" evidence="1">
    <location>
        <begin position="38"/>
        <end position="64"/>
    </location>
</feature>
<name>A0AAD8XU35_9STRA</name>
<evidence type="ECO:0000313" key="5">
    <source>
        <dbReference type="Proteomes" id="UP001224775"/>
    </source>
</evidence>
<accession>A0AAD8XU35</accession>
<protein>
    <recommendedName>
        <fullName evidence="6">Transmembrane protein</fullName>
    </recommendedName>
</protein>
<feature type="region of interest" description="Disordered" evidence="1">
    <location>
        <begin position="102"/>
        <end position="129"/>
    </location>
</feature>